<name>A0ACC1DJU2_9NEOP</name>
<keyword evidence="2" id="KW-1185">Reference proteome</keyword>
<sequence length="913" mass="106415">MSSPIPEHGETFDDTNPDVDTVCTICFAEFLDIDDLNIHLEQMHKTSKSYTLIACPFCESAYPDCEKFCYHLRDEHLILFKRCKYCSKIFTDARKQRDHEKKHKTSIKSLLSCSQCPLTFTNTTELQSHEFEEHANNTDGVVLKAFYSHLASVLNINFTTFLSNIDTDQPFHCLQCNFNSYDMYAYIKHLQTLECRSIACDDCGNIYKYRKGLQNHYNKSCSNAKDHYVVCQECKKSLKKSVYKEHAKKCKIFKCVICNIIFDTMVQLSNHQSREHPLSIEIKHCGLCSRECVGTLALRKHIERTHKDDFHLYKYMCKECKEVFKHPQKLFAHYFMKHKELEPYTCKICNQKFRIRKKFTLHIKLNHKSVGFVEFDENYHVYFVETKSDNPFIPTSLINDESFGVNMPGITTLLKKSKYKKNNDKTNKFPNKDKSKSNTVKALRERVNENSEIQLTSDMPTETEGNITEGNSTDVEPKPKLKRKYKNSNLPSKRTKPDDYIVLDTSEDDEPLLNLKNKQPRKKKSFKNDKTRFTCDICNKYCYTYQNYHNHMSSHSKNDVHTCIKCSRVFKSNTELDEHMKAEHSSSKLTEYLKNILEKRRMSERTDSELTLSEKFQRTIKKVKLDHFSTSAKIKALENGQSVKNFIESFTPEERTEKQITINNSVIVRAINTPFYRQPVIKMKKFEAKEEVTTTKLAMPVKCARDNVKVNVTVKLVQGPVQSNFFIGTEEPKYDDKCSDTFNDNYESDIDDTTDIIPDVAGEVMIENEEPIKPEEEEEKKPVPQKIVINNIPKDYKDISIAHLLPEAPFFKIVKVNKILEQEDEKKKREKEKLETEKIELPNGTKLVTVNPLAHLLGDAEVEEVMKPLKNKYYKPKQKDFENILKKALFDLENCPKSKQNRKKNNGKAKAKE</sequence>
<evidence type="ECO:0000313" key="2">
    <source>
        <dbReference type="Proteomes" id="UP000824533"/>
    </source>
</evidence>
<protein>
    <submittedName>
        <fullName evidence="1">Uncharacterized protein</fullName>
    </submittedName>
</protein>
<reference evidence="1 2" key="1">
    <citation type="journal article" date="2021" name="Front. Genet.">
        <title>Chromosome-Level Genome Assembly Reveals Significant Gene Expansion in the Toll and IMD Signaling Pathways of Dendrolimus kikuchii.</title>
        <authorList>
            <person name="Zhou J."/>
            <person name="Wu P."/>
            <person name="Xiong Z."/>
            <person name="Liu N."/>
            <person name="Zhao N."/>
            <person name="Ji M."/>
            <person name="Qiu Y."/>
            <person name="Yang B."/>
        </authorList>
    </citation>
    <scope>NUCLEOTIDE SEQUENCE [LARGE SCALE GENOMIC DNA]</scope>
    <source>
        <strain evidence="1">Ann1</strain>
    </source>
</reference>
<dbReference type="Proteomes" id="UP000824533">
    <property type="component" value="Linkage Group LG01"/>
</dbReference>
<comment type="caution">
    <text evidence="1">The sequence shown here is derived from an EMBL/GenBank/DDBJ whole genome shotgun (WGS) entry which is preliminary data.</text>
</comment>
<proteinExistence type="predicted"/>
<gene>
    <name evidence="1" type="ORF">K1T71_000595</name>
</gene>
<organism evidence="1 2">
    <name type="scientific">Dendrolimus kikuchii</name>
    <dbReference type="NCBI Taxonomy" id="765133"/>
    <lineage>
        <taxon>Eukaryota</taxon>
        <taxon>Metazoa</taxon>
        <taxon>Ecdysozoa</taxon>
        <taxon>Arthropoda</taxon>
        <taxon>Hexapoda</taxon>
        <taxon>Insecta</taxon>
        <taxon>Pterygota</taxon>
        <taxon>Neoptera</taxon>
        <taxon>Endopterygota</taxon>
        <taxon>Lepidoptera</taxon>
        <taxon>Glossata</taxon>
        <taxon>Ditrysia</taxon>
        <taxon>Bombycoidea</taxon>
        <taxon>Lasiocampidae</taxon>
        <taxon>Dendrolimus</taxon>
    </lineage>
</organism>
<evidence type="ECO:0000313" key="1">
    <source>
        <dbReference type="EMBL" id="KAJ0184172.1"/>
    </source>
</evidence>
<accession>A0ACC1DJU2</accession>
<dbReference type="EMBL" id="CM034387">
    <property type="protein sequence ID" value="KAJ0184172.1"/>
    <property type="molecule type" value="Genomic_DNA"/>
</dbReference>